<dbReference type="Pfam" id="PF00561">
    <property type="entry name" value="Abhydrolase_1"/>
    <property type="match status" value="1"/>
</dbReference>
<dbReference type="PRINTS" id="PR00111">
    <property type="entry name" value="ABHYDROLASE"/>
</dbReference>
<feature type="region of interest" description="Disordered" evidence="2">
    <location>
        <begin position="261"/>
        <end position="291"/>
    </location>
</feature>
<dbReference type="PANTHER" id="PTHR43798">
    <property type="entry name" value="MONOACYLGLYCEROL LIPASE"/>
    <property type="match status" value="1"/>
</dbReference>
<dbReference type="InterPro" id="IPR050266">
    <property type="entry name" value="AB_hydrolase_sf"/>
</dbReference>
<reference evidence="5" key="1">
    <citation type="submission" date="2011-06" db="EMBL/GenBank/DDBJ databases">
        <title>Complete genome sequence of Paenibacillus mucilaginosus KNP414.</title>
        <authorList>
            <person name="Wang J."/>
            <person name="Hu S."/>
            <person name="Hu X."/>
            <person name="Zhang B."/>
            <person name="Dong D."/>
            <person name="Zhang S."/>
            <person name="Zhao K."/>
            <person name="Wu D."/>
        </authorList>
    </citation>
    <scope>NUCLEOTIDE SEQUENCE [LARGE SCALE GENOMIC DNA]</scope>
    <source>
        <strain evidence="5">KNP414</strain>
    </source>
</reference>
<reference evidence="4 5" key="2">
    <citation type="journal article" date="2013" name="Genome Announc.">
        <title>Genome Sequence of Growth-Improving Paenibacillus mucilaginosus Strain KNP414.</title>
        <authorList>
            <person name="Lu J.J."/>
            <person name="Wang J.F."/>
            <person name="Hu X.F."/>
        </authorList>
    </citation>
    <scope>NUCLEOTIDE SEQUENCE [LARGE SCALE GENOMIC DNA]</scope>
    <source>
        <strain evidence="4 5">KNP414</strain>
    </source>
</reference>
<feature type="domain" description="AB hydrolase-1" evidence="3">
    <location>
        <begin position="21"/>
        <end position="235"/>
    </location>
</feature>
<dbReference type="InterPro" id="IPR000073">
    <property type="entry name" value="AB_hydrolase_1"/>
</dbReference>
<evidence type="ECO:0000313" key="5">
    <source>
        <dbReference type="Proteomes" id="UP000006620"/>
    </source>
</evidence>
<dbReference type="SUPFAM" id="SSF53474">
    <property type="entry name" value="alpha/beta-Hydrolases"/>
    <property type="match status" value="1"/>
</dbReference>
<feature type="compositionally biased region" description="Basic and acidic residues" evidence="2">
    <location>
        <begin position="281"/>
        <end position="291"/>
    </location>
</feature>
<keyword evidence="1 4" id="KW-0378">Hydrolase</keyword>
<sequence length="291" mass="32908">MPEADINGTRMYYRSEGRGIPLIFIHPPVLDSTNFTYQLEQLSDTYRIITFDMRGHGRSAYSPRKLTYALIADDICALMDELGLRKAYIAGYSTGGTIALEALLTYPDRFYGGILLSGLSEASTFVLTSEIRAAIRLSRLRAQRLLTSAVCAANADSLQTFKRLYSTAIQGDIRNQYQYYRESLIYNCTRRLNDIQAPVLLLYGKQDKALFPYARMLREHLPNATMQFIPGVRHHLPTKAPGKIHEAMRLWVRLVHPKEAQPENEAAKLPDLPVDESVSSEAERHSSQALH</sequence>
<dbReference type="GO" id="GO:0016787">
    <property type="term" value="F:hydrolase activity"/>
    <property type="evidence" value="ECO:0007669"/>
    <property type="project" value="UniProtKB-KW"/>
</dbReference>
<evidence type="ECO:0000259" key="3">
    <source>
        <dbReference type="Pfam" id="PF00561"/>
    </source>
</evidence>
<accession>F8FDZ6</accession>
<dbReference type="AlphaFoldDB" id="F8FDZ6"/>
<dbReference type="InterPro" id="IPR029058">
    <property type="entry name" value="AB_hydrolase_fold"/>
</dbReference>
<evidence type="ECO:0000256" key="1">
    <source>
        <dbReference type="ARBA" id="ARBA00022801"/>
    </source>
</evidence>
<dbReference type="KEGG" id="pms:KNP414_04666"/>
<evidence type="ECO:0000256" key="2">
    <source>
        <dbReference type="SAM" id="MobiDB-lite"/>
    </source>
</evidence>
<dbReference type="Proteomes" id="UP000006620">
    <property type="component" value="Chromosome"/>
</dbReference>
<gene>
    <name evidence="4" type="ordered locus">KNP414_04666</name>
</gene>
<organism evidence="4 5">
    <name type="scientific">Paenibacillus mucilaginosus (strain KNP414)</name>
    <dbReference type="NCBI Taxonomy" id="1036673"/>
    <lineage>
        <taxon>Bacteria</taxon>
        <taxon>Bacillati</taxon>
        <taxon>Bacillota</taxon>
        <taxon>Bacilli</taxon>
        <taxon>Bacillales</taxon>
        <taxon>Paenibacillaceae</taxon>
        <taxon>Paenibacillus</taxon>
    </lineage>
</organism>
<proteinExistence type="predicted"/>
<protein>
    <submittedName>
        <fullName evidence="4">Hydrolase</fullName>
    </submittedName>
</protein>
<evidence type="ECO:0000313" key="4">
    <source>
        <dbReference type="EMBL" id="AEI43196.1"/>
    </source>
</evidence>
<dbReference type="PANTHER" id="PTHR43798:SF31">
    <property type="entry name" value="AB HYDROLASE SUPERFAMILY PROTEIN YCLE"/>
    <property type="match status" value="1"/>
</dbReference>
<name>F8FDZ6_PAEMK</name>
<dbReference type="HOGENOM" id="CLU_020336_50_1_9"/>
<dbReference type="EMBL" id="CP002869">
    <property type="protein sequence ID" value="AEI43196.1"/>
    <property type="molecule type" value="Genomic_DNA"/>
</dbReference>
<dbReference type="Gene3D" id="3.40.50.1820">
    <property type="entry name" value="alpha/beta hydrolase"/>
    <property type="match status" value="1"/>
</dbReference>
<dbReference type="RefSeq" id="WP_013918349.1">
    <property type="nucleotide sequence ID" value="NC_015690.1"/>
</dbReference>
<dbReference type="PATRIC" id="fig|1036673.3.peg.4294"/>
<dbReference type="GO" id="GO:0016020">
    <property type="term" value="C:membrane"/>
    <property type="evidence" value="ECO:0007669"/>
    <property type="project" value="TreeGrafter"/>
</dbReference>